<gene>
    <name evidence="2" type="ORF">ZIOFF_034823</name>
</gene>
<evidence type="ECO:0000313" key="2">
    <source>
        <dbReference type="EMBL" id="KAG6502539.1"/>
    </source>
</evidence>
<keyword evidence="1" id="KW-1133">Transmembrane helix</keyword>
<keyword evidence="1" id="KW-0812">Transmembrane</keyword>
<accession>A0A8J5L003</accession>
<dbReference type="EMBL" id="JACMSC010000010">
    <property type="protein sequence ID" value="KAG6502539.1"/>
    <property type="molecule type" value="Genomic_DNA"/>
</dbReference>
<dbReference type="PANTHER" id="PTHR36784:SF1">
    <property type="entry name" value="HISTONE-LYSINE N-METHYLTRANSFERASE"/>
    <property type="match status" value="1"/>
</dbReference>
<evidence type="ECO:0000256" key="1">
    <source>
        <dbReference type="SAM" id="Phobius"/>
    </source>
</evidence>
<evidence type="ECO:0000313" key="3">
    <source>
        <dbReference type="Proteomes" id="UP000734854"/>
    </source>
</evidence>
<name>A0A8J5L003_ZINOF</name>
<protein>
    <submittedName>
        <fullName evidence="2">Uncharacterized protein</fullName>
    </submittedName>
</protein>
<dbReference type="Proteomes" id="UP000734854">
    <property type="component" value="Unassembled WGS sequence"/>
</dbReference>
<comment type="caution">
    <text evidence="2">The sequence shown here is derived from an EMBL/GenBank/DDBJ whole genome shotgun (WGS) entry which is preliminary data.</text>
</comment>
<organism evidence="2 3">
    <name type="scientific">Zingiber officinale</name>
    <name type="common">Ginger</name>
    <name type="synonym">Amomum zingiber</name>
    <dbReference type="NCBI Taxonomy" id="94328"/>
    <lineage>
        <taxon>Eukaryota</taxon>
        <taxon>Viridiplantae</taxon>
        <taxon>Streptophyta</taxon>
        <taxon>Embryophyta</taxon>
        <taxon>Tracheophyta</taxon>
        <taxon>Spermatophyta</taxon>
        <taxon>Magnoliopsida</taxon>
        <taxon>Liliopsida</taxon>
        <taxon>Zingiberales</taxon>
        <taxon>Zingiberaceae</taxon>
        <taxon>Zingiber</taxon>
    </lineage>
</organism>
<feature type="transmembrane region" description="Helical" evidence="1">
    <location>
        <begin position="49"/>
        <end position="70"/>
    </location>
</feature>
<sequence length="220" mass="26365">MELSAKWRKKHRLEGDGVDVEDDSEPIDYQEQEEMVRSFEMEHDRQNRLWRRVFAGFIVGYIAFLVYSILQQAWFPWELRYHAYFMDEMQSWMVISAGFFLFLLFFFFNLDNGLEFRFSTRLYFADLVAVLACSFAVKGIIDSSRSLQHWMWYSCYVGMLLAIFWLFYMLKLPKFRWDVLWLPLGPLSGAGACLYVDRLLHGSLKDVKLLRSYMYNYKAL</sequence>
<keyword evidence="3" id="KW-1185">Reference proteome</keyword>
<feature type="transmembrane region" description="Helical" evidence="1">
    <location>
        <begin position="147"/>
        <end position="168"/>
    </location>
</feature>
<dbReference type="PANTHER" id="PTHR36784">
    <property type="entry name" value="HISTONE-LYSINE N-METHYLTRANSFERASE"/>
    <property type="match status" value="1"/>
</dbReference>
<feature type="transmembrane region" description="Helical" evidence="1">
    <location>
        <begin position="122"/>
        <end position="141"/>
    </location>
</feature>
<dbReference type="AlphaFoldDB" id="A0A8J5L003"/>
<feature type="transmembrane region" description="Helical" evidence="1">
    <location>
        <begin position="90"/>
        <end position="110"/>
    </location>
</feature>
<proteinExistence type="predicted"/>
<keyword evidence="1" id="KW-0472">Membrane</keyword>
<reference evidence="2 3" key="1">
    <citation type="submission" date="2020-08" db="EMBL/GenBank/DDBJ databases">
        <title>Plant Genome Project.</title>
        <authorList>
            <person name="Zhang R.-G."/>
        </authorList>
    </citation>
    <scope>NUCLEOTIDE SEQUENCE [LARGE SCALE GENOMIC DNA]</scope>
    <source>
        <tissue evidence="2">Rhizome</tissue>
    </source>
</reference>